<reference evidence="2 3" key="1">
    <citation type="submission" date="2016-10" db="EMBL/GenBank/DDBJ databases">
        <authorList>
            <person name="de Groot N.N."/>
        </authorList>
    </citation>
    <scope>NUCLEOTIDE SEQUENCE [LARGE SCALE GENOMIC DNA]</scope>
    <source>
        <strain evidence="2 3">DSM 21039</strain>
    </source>
</reference>
<dbReference type="Pfam" id="PF14135">
    <property type="entry name" value="DUF4302"/>
    <property type="match status" value="1"/>
</dbReference>
<name>A0A1H7SH79_9BACT</name>
<dbReference type="EMBL" id="FOBB01000002">
    <property type="protein sequence ID" value="SEL71546.1"/>
    <property type="molecule type" value="Genomic_DNA"/>
</dbReference>
<evidence type="ECO:0000313" key="2">
    <source>
        <dbReference type="EMBL" id="SEL71546.1"/>
    </source>
</evidence>
<dbReference type="STRING" id="573321.SAMN04488505_102925"/>
<evidence type="ECO:0008006" key="4">
    <source>
        <dbReference type="Google" id="ProtNLM"/>
    </source>
</evidence>
<dbReference type="Proteomes" id="UP000198984">
    <property type="component" value="Unassembled WGS sequence"/>
</dbReference>
<organism evidence="2 3">
    <name type="scientific">Chitinophaga rupis</name>
    <dbReference type="NCBI Taxonomy" id="573321"/>
    <lineage>
        <taxon>Bacteria</taxon>
        <taxon>Pseudomonadati</taxon>
        <taxon>Bacteroidota</taxon>
        <taxon>Chitinophagia</taxon>
        <taxon>Chitinophagales</taxon>
        <taxon>Chitinophagaceae</taxon>
        <taxon>Chitinophaga</taxon>
    </lineage>
</organism>
<feature type="chain" id="PRO_5011645682" description="DUF4302 domain-containing protein" evidence="1">
    <location>
        <begin position="21"/>
        <end position="438"/>
    </location>
</feature>
<dbReference type="OrthoDB" id="707849at2"/>
<sequence length="438" mass="48730">MRSRLAYCLLLILSSFAACRKDDKSVFDLSPDERINQALSQYQAALTAAPNGWEARITTGTGSIFNFHFKFNDANRVVTYADIDTTSSGTPRESSYRLKALQQPALIFDTYTYLHMLADPDGTVNGGDDGTGLQSDFEFAIDTVTADSIKLTGRYNKTKVTLYKATPAQEAAWQNGGWRKALNFQYLGRILQYFKRLSWGTNAYDITFNNQQHTITFAWVDNSGNPHRVTVRFYYTSQGLVMVTPFTDGAVTITSLNSGSWNAGSNTLQVQVNGVTQGSIAGAVRPARVDLQAPRRWWQFAAQQDSYWASNNGFHVNGVDDAFHIRSIDNFAFLILWPAYGRQSGIIYDLLGYIIVKPDALSLDFGSAYIPPTFTTDGRIIFREFGTLGDVPAAATAAFENTNTQMIEARGYYLVQTGATTYDMVSAKDALAWISWEY</sequence>
<gene>
    <name evidence="2" type="ORF">SAMN04488505_102925</name>
</gene>
<dbReference type="AlphaFoldDB" id="A0A1H7SH79"/>
<dbReference type="RefSeq" id="WP_089911063.1">
    <property type="nucleotide sequence ID" value="NZ_FOBB01000002.1"/>
</dbReference>
<dbReference type="PROSITE" id="PS51257">
    <property type="entry name" value="PROKAR_LIPOPROTEIN"/>
    <property type="match status" value="1"/>
</dbReference>
<protein>
    <recommendedName>
        <fullName evidence="4">DUF4302 domain-containing protein</fullName>
    </recommendedName>
</protein>
<evidence type="ECO:0000313" key="3">
    <source>
        <dbReference type="Proteomes" id="UP000198984"/>
    </source>
</evidence>
<accession>A0A1H7SH79</accession>
<keyword evidence="1" id="KW-0732">Signal</keyword>
<dbReference type="InterPro" id="IPR025396">
    <property type="entry name" value="DUF4302"/>
</dbReference>
<proteinExistence type="predicted"/>
<keyword evidence="3" id="KW-1185">Reference proteome</keyword>
<feature type="signal peptide" evidence="1">
    <location>
        <begin position="1"/>
        <end position="20"/>
    </location>
</feature>
<evidence type="ECO:0000256" key="1">
    <source>
        <dbReference type="SAM" id="SignalP"/>
    </source>
</evidence>